<dbReference type="KEGG" id="pbv:AR543_01925"/>
<name>A0A172ZCM5_9BACL</name>
<dbReference type="Proteomes" id="UP000078148">
    <property type="component" value="Chromosome"/>
</dbReference>
<accession>A0A172ZCM5</accession>
<evidence type="ECO:0000313" key="2">
    <source>
        <dbReference type="Proteomes" id="UP000078148"/>
    </source>
</evidence>
<reference evidence="2" key="1">
    <citation type="submission" date="2015-10" db="EMBL/GenBank/DDBJ databases">
        <title>Genome of Paenibacillus bovis sp. nov.</title>
        <authorList>
            <person name="Wu Z."/>
            <person name="Gao C."/>
            <person name="Liu Z."/>
            <person name="Zheng H."/>
        </authorList>
    </citation>
    <scope>NUCLEOTIDE SEQUENCE [LARGE SCALE GENOMIC DNA]</scope>
    <source>
        <strain evidence="2">BD3526</strain>
    </source>
</reference>
<dbReference type="OrthoDB" id="2536801at2"/>
<organism evidence="1 2">
    <name type="scientific">Paenibacillus bovis</name>
    <dbReference type="NCBI Taxonomy" id="1616788"/>
    <lineage>
        <taxon>Bacteria</taxon>
        <taxon>Bacillati</taxon>
        <taxon>Bacillota</taxon>
        <taxon>Bacilli</taxon>
        <taxon>Bacillales</taxon>
        <taxon>Paenibacillaceae</taxon>
        <taxon>Paenibacillus</taxon>
    </lineage>
</organism>
<gene>
    <name evidence="1" type="ORF">AR543_01925</name>
</gene>
<sequence length="204" mass="24689">MKRKEAMDHLENTYVKEIISKNLANLKMYADSHKKELLLDITDSFCEMCYQLSQKQSEYNHPQIGYLIYSFRRTYLLKRNYSYSFEAYDKNWFFDTTPYRTLYNASWAFQYWENAWDELEIVRKRYMNLIHPPDVEWFILRAADAFHQVIAELVEEAVIQMLDMEPFSQIQKEAAFEIRIGEYKGISKVIYQTDPIRSKEIEYL</sequence>
<dbReference type="EMBL" id="CP013023">
    <property type="protein sequence ID" value="ANF94910.1"/>
    <property type="molecule type" value="Genomic_DNA"/>
</dbReference>
<protein>
    <submittedName>
        <fullName evidence="1">Uncharacterized protein</fullName>
    </submittedName>
</protein>
<keyword evidence="2" id="KW-1185">Reference proteome</keyword>
<reference evidence="1 2" key="2">
    <citation type="journal article" date="2016" name="Int. J. Syst. Evol. Microbiol.">
        <title>Paenibacillus bovis sp. nov., isolated from raw yak (Bos grunniens) milk.</title>
        <authorList>
            <person name="Gao C."/>
            <person name="Han J."/>
            <person name="Liu Z."/>
            <person name="Xu X."/>
            <person name="Hang F."/>
            <person name="Wu Z."/>
        </authorList>
    </citation>
    <scope>NUCLEOTIDE SEQUENCE [LARGE SCALE GENOMIC DNA]</scope>
    <source>
        <strain evidence="1 2">BD3526</strain>
    </source>
</reference>
<proteinExistence type="predicted"/>
<dbReference type="RefSeq" id="WP_060531354.1">
    <property type="nucleotide sequence ID" value="NZ_CP013023.1"/>
</dbReference>
<evidence type="ECO:0000313" key="1">
    <source>
        <dbReference type="EMBL" id="ANF94910.1"/>
    </source>
</evidence>
<dbReference type="AlphaFoldDB" id="A0A172ZCM5"/>
<dbReference type="STRING" id="1616788.AR543_01925"/>